<organism evidence="3 4">
    <name type="scientific">Rubrobacter marinus</name>
    <dbReference type="NCBI Taxonomy" id="2653852"/>
    <lineage>
        <taxon>Bacteria</taxon>
        <taxon>Bacillati</taxon>
        <taxon>Actinomycetota</taxon>
        <taxon>Rubrobacteria</taxon>
        <taxon>Rubrobacterales</taxon>
        <taxon>Rubrobacteraceae</taxon>
        <taxon>Rubrobacter</taxon>
    </lineage>
</organism>
<dbReference type="Proteomes" id="UP000502706">
    <property type="component" value="Chromosome"/>
</dbReference>
<dbReference type="KEGG" id="rmar:GBA65_01260"/>
<dbReference type="PANTHER" id="PTHR35152">
    <property type="entry name" value="DOMAIN SIGNALLING PROTEIN, PUTATIVE (AFU_ORTHOLOGUE AFUA_5G11310)-RELATED"/>
    <property type="match status" value="1"/>
</dbReference>
<feature type="transmembrane region" description="Helical" evidence="1">
    <location>
        <begin position="165"/>
        <end position="188"/>
    </location>
</feature>
<feature type="transmembrane region" description="Helical" evidence="1">
    <location>
        <begin position="65"/>
        <end position="90"/>
    </location>
</feature>
<evidence type="ECO:0000259" key="2">
    <source>
        <dbReference type="PROSITE" id="PS50924"/>
    </source>
</evidence>
<sequence length="296" mass="30854">MRRGEQEGKEKMNEAEMAVMSGGVVNTAWSPVLVVLSYLIASLAAYTALDLAGRVVNSIGVARKVWLFGGAAAMGLGIWSMHFVGMMALSLNVNGEQVGMGYNLPVTVLSVLIAMGASAVALYTVSRESMGIKQLAIAGPIMGIAIAGMHYTGMAAMRMAVEINWNYAVVGLSVLIAIAASVVALFLAFRFGRTEGNLKFVLMGVAALVMGVAIVGMHYTGMAAASYAALDLARVMEGSHASHGSLGYGVGFATLLVLGFALVASTLDRRYAAQARALNARLAAQQRAQQVASQEG</sequence>
<dbReference type="PANTHER" id="PTHR35152:SF1">
    <property type="entry name" value="DOMAIN SIGNALLING PROTEIN, PUTATIVE (AFU_ORTHOLOGUE AFUA_5G11310)-RELATED"/>
    <property type="match status" value="1"/>
</dbReference>
<name>A0A6G8PSQ7_9ACTN</name>
<feature type="transmembrane region" description="Helical" evidence="1">
    <location>
        <begin position="245"/>
        <end position="267"/>
    </location>
</feature>
<protein>
    <submittedName>
        <fullName evidence="3">Signal protein</fullName>
    </submittedName>
</protein>
<keyword evidence="4" id="KW-1185">Reference proteome</keyword>
<dbReference type="EMBL" id="CP045121">
    <property type="protein sequence ID" value="QIN77363.1"/>
    <property type="molecule type" value="Genomic_DNA"/>
</dbReference>
<feature type="transmembrane region" description="Helical" evidence="1">
    <location>
        <begin position="135"/>
        <end position="153"/>
    </location>
</feature>
<feature type="transmembrane region" description="Helical" evidence="1">
    <location>
        <begin position="102"/>
        <end position="123"/>
    </location>
</feature>
<keyword evidence="1" id="KW-0472">Membrane</keyword>
<evidence type="ECO:0000313" key="4">
    <source>
        <dbReference type="Proteomes" id="UP000502706"/>
    </source>
</evidence>
<accession>A0A6G8PSQ7</accession>
<dbReference type="InterPro" id="IPR005330">
    <property type="entry name" value="MHYT_dom"/>
</dbReference>
<keyword evidence="1" id="KW-1133">Transmembrane helix</keyword>
<proteinExistence type="predicted"/>
<feature type="transmembrane region" description="Helical" evidence="1">
    <location>
        <begin position="200"/>
        <end position="225"/>
    </location>
</feature>
<gene>
    <name evidence="3" type="ORF">GBA65_01260</name>
</gene>
<evidence type="ECO:0000256" key="1">
    <source>
        <dbReference type="PROSITE-ProRule" id="PRU00244"/>
    </source>
</evidence>
<reference evidence="3 4" key="1">
    <citation type="submission" date="2019-10" db="EMBL/GenBank/DDBJ databases">
        <title>Rubrobacter sp nov SCSIO 52915 isolated from a deep-sea sediment in the South China Sea.</title>
        <authorList>
            <person name="Chen R.W."/>
        </authorList>
    </citation>
    <scope>NUCLEOTIDE SEQUENCE [LARGE SCALE GENOMIC DNA]</scope>
    <source>
        <strain evidence="3 4">SCSIO 52915</strain>
    </source>
</reference>
<evidence type="ECO:0000313" key="3">
    <source>
        <dbReference type="EMBL" id="QIN77363.1"/>
    </source>
</evidence>
<feature type="domain" description="MHYT" evidence="2">
    <location>
        <begin position="29"/>
        <end position="228"/>
    </location>
</feature>
<dbReference type="PROSITE" id="PS50924">
    <property type="entry name" value="MHYT"/>
    <property type="match status" value="1"/>
</dbReference>
<keyword evidence="1" id="KW-0812">Transmembrane</keyword>
<feature type="transmembrane region" description="Helical" evidence="1">
    <location>
        <begin position="28"/>
        <end position="53"/>
    </location>
</feature>
<dbReference type="GO" id="GO:0016020">
    <property type="term" value="C:membrane"/>
    <property type="evidence" value="ECO:0007669"/>
    <property type="project" value="UniProtKB-UniRule"/>
</dbReference>
<dbReference type="AlphaFoldDB" id="A0A6G8PSQ7"/>
<dbReference type="Pfam" id="PF03707">
    <property type="entry name" value="MHYT"/>
    <property type="match status" value="2"/>
</dbReference>